<keyword evidence="13" id="KW-1185">Reference proteome</keyword>
<reference evidence="12 13" key="1">
    <citation type="journal article" date="2013" name="Nat. Commun.">
        <title>The evolution and pathogenic mechanisms of the rice sheath blight pathogen.</title>
        <authorList>
            <person name="Zheng A."/>
            <person name="Lin R."/>
            <person name="Xu L."/>
            <person name="Qin P."/>
            <person name="Tang C."/>
            <person name="Ai P."/>
            <person name="Zhang D."/>
            <person name="Liu Y."/>
            <person name="Sun Z."/>
            <person name="Feng H."/>
            <person name="Wang Y."/>
            <person name="Chen Y."/>
            <person name="Liang X."/>
            <person name="Fu R."/>
            <person name="Li Q."/>
            <person name="Zhang J."/>
            <person name="Yu X."/>
            <person name="Xie Z."/>
            <person name="Ding L."/>
            <person name="Guan P."/>
            <person name="Tang J."/>
            <person name="Liang Y."/>
            <person name="Wang S."/>
            <person name="Deng Q."/>
            <person name="Li S."/>
            <person name="Zhu J."/>
            <person name="Wang L."/>
            <person name="Liu H."/>
            <person name="Li P."/>
        </authorList>
    </citation>
    <scope>NUCLEOTIDE SEQUENCE [LARGE SCALE GENOMIC DNA]</scope>
    <source>
        <strain evidence="13">AG-1 IA</strain>
    </source>
</reference>
<dbReference type="STRING" id="983506.L8WQA5"/>
<dbReference type="GO" id="GO:0005741">
    <property type="term" value="C:mitochondrial outer membrane"/>
    <property type="evidence" value="ECO:0007669"/>
    <property type="project" value="UniProtKB-SubCell"/>
</dbReference>
<dbReference type="Pfam" id="PF01459">
    <property type="entry name" value="Porin_3"/>
    <property type="match status" value="1"/>
</dbReference>
<dbReference type="GO" id="GO:0008308">
    <property type="term" value="F:voltage-gated monoatomic anion channel activity"/>
    <property type="evidence" value="ECO:0007669"/>
    <property type="project" value="InterPro"/>
</dbReference>
<feature type="region of interest" description="Disordered" evidence="11">
    <location>
        <begin position="557"/>
        <end position="585"/>
    </location>
</feature>
<evidence type="ECO:0000256" key="1">
    <source>
        <dbReference type="ARBA" id="ARBA00004294"/>
    </source>
</evidence>
<comment type="subcellular location">
    <subcellularLocation>
        <location evidence="1">Mitochondrion outer membrane</location>
    </subcellularLocation>
</comment>
<proteinExistence type="inferred from homology"/>
<dbReference type="InterPro" id="IPR027246">
    <property type="entry name" value="Porin_Euk/Tom40"/>
</dbReference>
<keyword evidence="3" id="KW-0813">Transport</keyword>
<evidence type="ECO:0000256" key="11">
    <source>
        <dbReference type="SAM" id="MobiDB-lite"/>
    </source>
</evidence>
<feature type="compositionally biased region" description="Gly residues" evidence="11">
    <location>
        <begin position="557"/>
        <end position="584"/>
    </location>
</feature>
<evidence type="ECO:0000256" key="5">
    <source>
        <dbReference type="ARBA" id="ARBA00022692"/>
    </source>
</evidence>
<dbReference type="HOGENOM" id="CLU_356097_0_0_1"/>
<sequence length="788" mass="83547">MSNQPVPPNWKDLGKSSNDLLSKDLPVFGTSLEVKTKTPSGPIFKVAGTRDNKSAVINGDVEAKYSDPKNGLVITQAWTTANVLRTQVELENQIAKGLKLDLNTALLPDKGQKTALVNAIWKQPGLHSRAVVDLFKGPTFTADTVVGRDGFLLGGEAAYDVTAGKVTRYAAAIGFSAPEYAVTLHGLGNFSSYSASYYHRVSRDVEAGAKAVYDTKATTGGVNLEVGAKAYLDSAAFVKAKINNTGVLVLGYTQALRPGVRASFGLALDTQRLNDTAAPAAHKVGARPIRRNEKPKVESLLRLQATLDYLRAPNGSGAPTSGSVYYVKRPALHKTSTGTSTYIHMAAYYSGPRIRLPSNRSLQLSDVSGPSSPPGTRERDYSTIGRDAYTHPQSPILIFPAAPSSEPASPHPRIARLRHARVDSTVSASSSRAVSSSSRARVDSTATSDLSSPIRVGSDLSLVRTSSDYSPPIRVDSDMSLLARLGSDNSVRTRVDSNASSSVLPSPSFIDVPSPRFSLASTSGWEFSPTGSAPLTRDRIVRLGSARVIPSWSLGSGSGSGSGLGLGSGSGSGSGSGLGLGSGSGSAEVEMWEWTSDGSEWQGRESRGDENETQYEDALSQFHFPTLEESRWAYRAAGVGIDVGTGIGTGAVEKGGTGTGGLGLFHKGIVKGELGLVERNGWVVAHPALGEYDQQQQRTVRFPFRFILETVLGIDPATLNLLERGTHEPESISDTAIFGTATDAGITDEDMEAIERSERMVWPSFSLLCVWAAAGLGLPSSKWRVGQR</sequence>
<evidence type="ECO:0000256" key="10">
    <source>
        <dbReference type="ARBA" id="ARBA00023136"/>
    </source>
</evidence>
<dbReference type="OrthoDB" id="7827681at2759"/>
<keyword evidence="9" id="KW-0496">Mitochondrion</keyword>
<keyword evidence="7" id="KW-0406">Ion transport</keyword>
<evidence type="ECO:0000313" key="13">
    <source>
        <dbReference type="Proteomes" id="UP000011668"/>
    </source>
</evidence>
<protein>
    <submittedName>
        <fullName evidence="12">Voltage-dependent ion-selective channel</fullName>
    </submittedName>
</protein>
<evidence type="ECO:0000256" key="3">
    <source>
        <dbReference type="ARBA" id="ARBA00022448"/>
    </source>
</evidence>
<feature type="compositionally biased region" description="Low complexity" evidence="11">
    <location>
        <begin position="423"/>
        <end position="448"/>
    </location>
</feature>
<dbReference type="AlphaFoldDB" id="L8WQA5"/>
<dbReference type="PANTHER" id="PTHR11743">
    <property type="entry name" value="VOLTAGE-DEPENDENT ANION-SELECTIVE CHANNEL"/>
    <property type="match status" value="1"/>
</dbReference>
<keyword evidence="8" id="KW-0626">Porin</keyword>
<accession>L8WQA5</accession>
<dbReference type="GO" id="GO:0015288">
    <property type="term" value="F:porin activity"/>
    <property type="evidence" value="ECO:0007669"/>
    <property type="project" value="UniProtKB-KW"/>
</dbReference>
<feature type="region of interest" description="Disordered" evidence="11">
    <location>
        <begin position="421"/>
        <end position="453"/>
    </location>
</feature>
<dbReference type="EMBL" id="AFRT01001976">
    <property type="protein sequence ID" value="ELU38953.1"/>
    <property type="molecule type" value="Genomic_DNA"/>
</dbReference>
<comment type="similarity">
    <text evidence="2">Belongs to the eukaryotic mitochondrial porin family.</text>
</comment>
<evidence type="ECO:0000256" key="9">
    <source>
        <dbReference type="ARBA" id="ARBA00023128"/>
    </source>
</evidence>
<dbReference type="Gene3D" id="2.40.160.10">
    <property type="entry name" value="Porin"/>
    <property type="match status" value="1"/>
</dbReference>
<keyword evidence="6" id="KW-1000">Mitochondrion outer membrane</keyword>
<feature type="region of interest" description="Disordered" evidence="11">
    <location>
        <begin position="362"/>
        <end position="382"/>
    </location>
</feature>
<evidence type="ECO:0000256" key="8">
    <source>
        <dbReference type="ARBA" id="ARBA00023114"/>
    </source>
</evidence>
<evidence type="ECO:0000256" key="2">
    <source>
        <dbReference type="ARBA" id="ARBA00007780"/>
    </source>
</evidence>
<dbReference type="Proteomes" id="UP000011668">
    <property type="component" value="Unassembled WGS sequence"/>
</dbReference>
<evidence type="ECO:0000256" key="4">
    <source>
        <dbReference type="ARBA" id="ARBA00022452"/>
    </source>
</evidence>
<dbReference type="FunFam" id="2.40.160.10:FF:000012">
    <property type="entry name" value="Voltage-dependent anion-selective channel"/>
    <property type="match status" value="1"/>
</dbReference>
<dbReference type="InterPro" id="IPR023614">
    <property type="entry name" value="Porin_dom_sf"/>
</dbReference>
<evidence type="ECO:0000256" key="6">
    <source>
        <dbReference type="ARBA" id="ARBA00022787"/>
    </source>
</evidence>
<keyword evidence="4" id="KW-1134">Transmembrane beta strand</keyword>
<keyword evidence="10" id="KW-0472">Membrane</keyword>
<dbReference type="GO" id="GO:0046930">
    <property type="term" value="C:pore complex"/>
    <property type="evidence" value="ECO:0007669"/>
    <property type="project" value="UniProtKB-KW"/>
</dbReference>
<dbReference type="PANTHER" id="PTHR11743:SF70">
    <property type="entry name" value="GH26960P-RELATED"/>
    <property type="match status" value="1"/>
</dbReference>
<organism evidence="12 13">
    <name type="scientific">Thanatephorus cucumeris (strain AG1-IA)</name>
    <name type="common">Rice sheath blight fungus</name>
    <name type="synonym">Rhizoctonia solani</name>
    <dbReference type="NCBI Taxonomy" id="983506"/>
    <lineage>
        <taxon>Eukaryota</taxon>
        <taxon>Fungi</taxon>
        <taxon>Dikarya</taxon>
        <taxon>Basidiomycota</taxon>
        <taxon>Agaricomycotina</taxon>
        <taxon>Agaricomycetes</taxon>
        <taxon>Cantharellales</taxon>
        <taxon>Ceratobasidiaceae</taxon>
        <taxon>Rhizoctonia</taxon>
        <taxon>Rhizoctonia solani AG-1</taxon>
    </lineage>
</organism>
<dbReference type="PRINTS" id="PR00185">
    <property type="entry name" value="EUKARYTPORIN"/>
</dbReference>
<dbReference type="InterPro" id="IPR001925">
    <property type="entry name" value="Porin_Euk"/>
</dbReference>
<gene>
    <name evidence="12" type="ORF">AG1IA_07020</name>
</gene>
<comment type="caution">
    <text evidence="12">The sequence shown here is derived from an EMBL/GenBank/DDBJ whole genome shotgun (WGS) entry which is preliminary data.</text>
</comment>
<keyword evidence="5" id="KW-0812">Transmembrane</keyword>
<name>L8WQA5_THACA</name>
<evidence type="ECO:0000313" key="12">
    <source>
        <dbReference type="EMBL" id="ELU38953.1"/>
    </source>
</evidence>
<dbReference type="CDD" id="cd07306">
    <property type="entry name" value="Porin3_VDAC"/>
    <property type="match status" value="1"/>
</dbReference>
<evidence type="ECO:0000256" key="7">
    <source>
        <dbReference type="ARBA" id="ARBA00023065"/>
    </source>
</evidence>